<keyword evidence="1" id="KW-0732">Signal</keyword>
<dbReference type="OrthoDB" id="485007at2"/>
<organism evidence="3 4">
    <name type="scientific">Amycolatopsis arida</name>
    <dbReference type="NCBI Taxonomy" id="587909"/>
    <lineage>
        <taxon>Bacteria</taxon>
        <taxon>Bacillati</taxon>
        <taxon>Actinomycetota</taxon>
        <taxon>Actinomycetes</taxon>
        <taxon>Pseudonocardiales</taxon>
        <taxon>Pseudonocardiaceae</taxon>
        <taxon>Amycolatopsis</taxon>
    </lineage>
</organism>
<evidence type="ECO:0000313" key="3">
    <source>
        <dbReference type="EMBL" id="SFO99388.1"/>
    </source>
</evidence>
<dbReference type="InterPro" id="IPR025326">
    <property type="entry name" value="DUF4232"/>
</dbReference>
<evidence type="ECO:0000313" key="4">
    <source>
        <dbReference type="Proteomes" id="UP000198727"/>
    </source>
</evidence>
<gene>
    <name evidence="3" type="ORF">SAMN05421810_101622</name>
</gene>
<dbReference type="Pfam" id="PF14016">
    <property type="entry name" value="DUF4232"/>
    <property type="match status" value="1"/>
</dbReference>
<feature type="domain" description="DUF4232" evidence="2">
    <location>
        <begin position="53"/>
        <end position="180"/>
    </location>
</feature>
<dbReference type="AlphaFoldDB" id="A0A1I5LPZ1"/>
<evidence type="ECO:0000256" key="1">
    <source>
        <dbReference type="SAM" id="SignalP"/>
    </source>
</evidence>
<evidence type="ECO:0000259" key="2">
    <source>
        <dbReference type="Pfam" id="PF14016"/>
    </source>
</evidence>
<feature type="signal peptide" evidence="1">
    <location>
        <begin position="1"/>
        <end position="21"/>
    </location>
</feature>
<protein>
    <recommendedName>
        <fullName evidence="2">DUF4232 domain-containing protein</fullName>
    </recommendedName>
</protein>
<dbReference type="STRING" id="587909.SAMN05421810_101622"/>
<accession>A0A1I5LPZ1</accession>
<dbReference type="Proteomes" id="UP000198727">
    <property type="component" value="Unassembled WGS sequence"/>
</dbReference>
<dbReference type="RefSeq" id="WP_092527536.1">
    <property type="nucleotide sequence ID" value="NZ_FOWW01000001.1"/>
</dbReference>
<keyword evidence="4" id="KW-1185">Reference proteome</keyword>
<feature type="chain" id="PRO_5011619000" description="DUF4232 domain-containing protein" evidence="1">
    <location>
        <begin position="22"/>
        <end position="187"/>
    </location>
</feature>
<reference evidence="4" key="1">
    <citation type="submission" date="2016-10" db="EMBL/GenBank/DDBJ databases">
        <authorList>
            <person name="Varghese N."/>
            <person name="Submissions S."/>
        </authorList>
    </citation>
    <scope>NUCLEOTIDE SEQUENCE [LARGE SCALE GENOMIC DNA]</scope>
    <source>
        <strain evidence="4">CGMCC 4.5579</strain>
    </source>
</reference>
<name>A0A1I5LPZ1_9PSEU</name>
<sequence length="187" mass="19401">MNDRTMVVGLAVGGLCAGALAACSQPAQPTQPARQVALESTTVAAAETEASRCLADQLSGEVRVEGAAAGTRYGTLVVTNIGAEPCTLYGYGGLELVGPDRRSLPTDLQRVDPGPQEVRLAPGERAGKDLRWGVVPGEGEPATEPCQPKPDHVDVIPPDGTEQFSVPWPAGPVCQHGQIEGSAYHPL</sequence>
<dbReference type="EMBL" id="FOWW01000001">
    <property type="protein sequence ID" value="SFO99388.1"/>
    <property type="molecule type" value="Genomic_DNA"/>
</dbReference>
<dbReference type="PROSITE" id="PS51257">
    <property type="entry name" value="PROKAR_LIPOPROTEIN"/>
    <property type="match status" value="1"/>
</dbReference>
<proteinExistence type="predicted"/>